<protein>
    <submittedName>
        <fullName evidence="1">NACHT domain-containing protein</fullName>
    </submittedName>
</protein>
<proteinExistence type="predicted"/>
<name>A0AA49GI68_9BACT</name>
<dbReference type="InterPro" id="IPR027417">
    <property type="entry name" value="P-loop_NTPase"/>
</dbReference>
<accession>A0AA49GI68</accession>
<reference evidence="1" key="2">
    <citation type="journal article" date="2024" name="Antonie Van Leeuwenhoek">
        <title>Roseihalotalea indica gen. nov., sp. nov., a halophilic Bacteroidetes from mesopelagic Southwest Indian Ocean with higher carbohydrate metabolic potential.</title>
        <authorList>
            <person name="Chen B."/>
            <person name="Zhang M."/>
            <person name="Lin D."/>
            <person name="Ye J."/>
            <person name="Tang K."/>
        </authorList>
    </citation>
    <scope>NUCLEOTIDE SEQUENCE</scope>
    <source>
        <strain evidence="1">TK19036</strain>
    </source>
</reference>
<gene>
    <name evidence="1" type="ORF">K4G66_18465</name>
</gene>
<sequence length="1501" mass="174849">MFSIDFAKIRPHNGSQHNGFEELVCQLAHLEKPVGGRDFVRKEGAGGDAGVECYWKLENQNEHCWQAKYFLNEMNSSRWQQLDESFNTALNKHPNLTKYIISLPLDKTDSRKTGKGGKTVKSLEVEWNAYTEKWKKQAEEKGRTVEFEFWGAHELTLFLTKDDPLYSGRSLYWFNQPNLGFDTFERIFQKSRDTLDERYTPEFHVELPIIKKLDGLGLNEKWWERLNKFVVDLDERNRKFFQTFLHGESALLDKNELQKLESNCSEFIFIFNEANRYKKFSEHLERYRNYCKTILDYRSNVLGEKDENIFYQPENSSVRAYFYNFFTEYRELQTFLNSADARAVETKAALIEGDPGMGKSHLLCDLCLHRIEQRLPTVFILGSYYAGSDPLKTIKSLLDLEGYATKQVLGALDAAGEAYTTNTLIVIDAINEGSKRDEWSSFLRGFLTELSYYPNISLLLSCRTTYLNYIIPESVNDSSLVRITHFGFKGYEHRAAEKYLSQQGISKPSMPILAPEFTNPLFLKACCKALKTKGLTAFPKGLQGLTSLFDFYLESIESSIARRKKYNPNEEWIKKASAAFASELFPNNVEGIPSLDARRIISNFDHKPYTGEGLYDELLYDGVLSEDISYKSGKGLPVIRFTYERFSDQFIAQQLLSNYDQDSIKEIFSQDHLLGKILRDHRYYEFAGIFEALAILIPETFKIEFIDLLPGERPIENWFLVGLFTNSVIWRDPSSISGRTLQLIEKVEEHDNVAIDVYIQLSTEPNHPWNAEFLHKKLVDLSIAERDANWSIQIAHKDHEESEGQEETIVRALINWSCFGDISQVELERIRLCAVVLFWFLTTSNRKLRDQSTKSLVRLLTNYPELLNDLINKFAEVNDLYLVERLYAVAYGVVCNIEDDELVKNIAENVYQKIFESGKPSPHILLRDYARGILEYSHHKGLIDKDIAPSSFRPPYRSVWPIDNPSKEEIEAITKDEEYSHIKSSLMGFPGDFGNYTMNCVHDWSAASISEPEPKSGYEYKKEFAEKHLNGDIKTRYLEKIEPVNEDEGVTDFSLDDLSEDEKKEKIITFSVYRDEDRKKEQAFREEIDATLNDELKEYHRWLSGLWDDRPAAFSRKWAQRWVLKRAYSFGWRKELFESFESTCSYSRGGGYGASYMERVGKKYQWIAFHELLGYLADNLHWIDRGYSDVEDKEYYGPWQISKRDIDPTHWIKKTFSSKEYRSGQTSWWQNFTFGFDQVDELSDQKTFLWSEDHVPPFSKMLSVNDPKNQHEWIVLRGFHSETQKQSIEQDKPRLDGWFRINSLFIEKSKLSELVEVLAVKRLLDPDIIHVPSTQHQTFLAEYPWHKSCDFISGWYDPEADRWPDIPLKHFRPVSQYEWERGTDYSIDESLYFFLPAKELVEDLGLKTQANIFGNWVDDKSETVFFDPSLTQDGSSYALMRKDILTNWLLKNDLEIVWLVGGSKQLFRSHGDGFYGEVEFSGFYHIQNSGIVGDLKFVKRN</sequence>
<reference evidence="1" key="1">
    <citation type="journal article" date="2023" name="Comput. Struct. Biotechnol. J.">
        <title>Discovery of a novel marine Bacteroidetes with a rich repertoire of carbohydrate-active enzymes.</title>
        <authorList>
            <person name="Chen B."/>
            <person name="Liu G."/>
            <person name="Chen Q."/>
            <person name="Wang H."/>
            <person name="Liu L."/>
            <person name="Tang K."/>
        </authorList>
    </citation>
    <scope>NUCLEOTIDE SEQUENCE</scope>
    <source>
        <strain evidence="1">TK19036</strain>
    </source>
</reference>
<evidence type="ECO:0000313" key="1">
    <source>
        <dbReference type="EMBL" id="WKN34363.1"/>
    </source>
</evidence>
<dbReference type="EMBL" id="CP120682">
    <property type="protein sequence ID" value="WKN34363.1"/>
    <property type="molecule type" value="Genomic_DNA"/>
</dbReference>
<organism evidence="1">
    <name type="scientific">Roseihalotalea indica</name>
    <dbReference type="NCBI Taxonomy" id="2867963"/>
    <lineage>
        <taxon>Bacteria</taxon>
        <taxon>Pseudomonadati</taxon>
        <taxon>Bacteroidota</taxon>
        <taxon>Cytophagia</taxon>
        <taxon>Cytophagales</taxon>
        <taxon>Catalimonadaceae</taxon>
        <taxon>Roseihalotalea</taxon>
    </lineage>
</organism>
<dbReference type="Gene3D" id="3.40.50.300">
    <property type="entry name" value="P-loop containing nucleotide triphosphate hydrolases"/>
    <property type="match status" value="1"/>
</dbReference>